<evidence type="ECO:0000313" key="4">
    <source>
        <dbReference type="Proteomes" id="UP000008783"/>
    </source>
</evidence>
<dbReference type="KEGG" id="pgr:PGTG_15489"/>
<evidence type="ECO:0000259" key="2">
    <source>
        <dbReference type="PROSITE" id="PS00028"/>
    </source>
</evidence>
<organism evidence="3 4">
    <name type="scientific">Puccinia graminis f. sp. tritici (strain CRL 75-36-700-3 / race SCCL)</name>
    <name type="common">Black stem rust fungus</name>
    <dbReference type="NCBI Taxonomy" id="418459"/>
    <lineage>
        <taxon>Eukaryota</taxon>
        <taxon>Fungi</taxon>
        <taxon>Dikarya</taxon>
        <taxon>Basidiomycota</taxon>
        <taxon>Pucciniomycotina</taxon>
        <taxon>Pucciniomycetes</taxon>
        <taxon>Pucciniales</taxon>
        <taxon>Pucciniaceae</taxon>
        <taxon>Puccinia</taxon>
    </lineage>
</organism>
<dbReference type="Proteomes" id="UP000008783">
    <property type="component" value="Unassembled WGS sequence"/>
</dbReference>
<feature type="region of interest" description="Disordered" evidence="1">
    <location>
        <begin position="1"/>
        <end position="71"/>
    </location>
</feature>
<dbReference type="VEuPathDB" id="FungiDB:PGTG_15489"/>
<reference evidence="4" key="2">
    <citation type="journal article" date="2011" name="Proc. Natl. Acad. Sci. U.S.A.">
        <title>Obligate biotrophy features unraveled by the genomic analysis of rust fungi.</title>
        <authorList>
            <person name="Duplessis S."/>
            <person name="Cuomo C.A."/>
            <person name="Lin Y.-C."/>
            <person name="Aerts A."/>
            <person name="Tisserant E."/>
            <person name="Veneault-Fourrey C."/>
            <person name="Joly D.L."/>
            <person name="Hacquard S."/>
            <person name="Amselem J."/>
            <person name="Cantarel B.L."/>
            <person name="Chiu R."/>
            <person name="Coutinho P.M."/>
            <person name="Feau N."/>
            <person name="Field M."/>
            <person name="Frey P."/>
            <person name="Gelhaye E."/>
            <person name="Goldberg J."/>
            <person name="Grabherr M.G."/>
            <person name="Kodira C.D."/>
            <person name="Kohler A."/>
            <person name="Kuees U."/>
            <person name="Lindquist E.A."/>
            <person name="Lucas S.M."/>
            <person name="Mago R."/>
            <person name="Mauceli E."/>
            <person name="Morin E."/>
            <person name="Murat C."/>
            <person name="Pangilinan J.L."/>
            <person name="Park R."/>
            <person name="Pearson M."/>
            <person name="Quesneville H."/>
            <person name="Rouhier N."/>
            <person name="Sakthikumar S."/>
            <person name="Salamov A.A."/>
            <person name="Schmutz J."/>
            <person name="Selles B."/>
            <person name="Shapiro H."/>
            <person name="Tanguay P."/>
            <person name="Tuskan G.A."/>
            <person name="Henrissat B."/>
            <person name="Van de Peer Y."/>
            <person name="Rouze P."/>
            <person name="Ellis J.G."/>
            <person name="Dodds P.N."/>
            <person name="Schein J.E."/>
            <person name="Zhong S."/>
            <person name="Hamelin R.C."/>
            <person name="Grigoriev I.V."/>
            <person name="Szabo L.J."/>
            <person name="Martin F."/>
        </authorList>
    </citation>
    <scope>NUCLEOTIDE SEQUENCE [LARGE SCALE GENOMIC DNA]</scope>
    <source>
        <strain evidence="4">CRL 75-36-700-3 / race SCCL</strain>
    </source>
</reference>
<protein>
    <recommendedName>
        <fullName evidence="2">C2H2-type domain-containing protein</fullName>
    </recommendedName>
</protein>
<dbReference type="InterPro" id="IPR013087">
    <property type="entry name" value="Znf_C2H2_type"/>
</dbReference>
<accession>E3KYB9</accession>
<feature type="compositionally biased region" description="Basic residues" evidence="1">
    <location>
        <begin position="39"/>
        <end position="52"/>
    </location>
</feature>
<feature type="compositionally biased region" description="Polar residues" evidence="1">
    <location>
        <begin position="1"/>
        <end position="23"/>
    </location>
</feature>
<evidence type="ECO:0000256" key="1">
    <source>
        <dbReference type="SAM" id="MobiDB-lite"/>
    </source>
</evidence>
<dbReference type="PROSITE" id="PS00028">
    <property type="entry name" value="ZINC_FINGER_C2H2_1"/>
    <property type="match status" value="1"/>
</dbReference>
<sequence length="398" mass="45376">MLSPVRNTQSPPQHKNPWQNEACITNCPDAFSTNANTRPHSRQHGSRSRGRNTPRQEDDRRPADNDNSINVPMYTANEVNRFLAEVSVPSLYQGKTPGQIVSNVASRMTSLDKLQPSGSNFANWELMRRRRALEIFGVPMCNMHQSILRQSNCHQMFQYLNSWFFTVTRAEQMTCWDRLINFKMSNYSNSAKAVSKLFEILDNSSSFWIELNHKTVGGMALQSFLEAGLEWRQETLLKKAVTPNQILKHTDIVKRQINLGSSKSSFLAMVPQAHQASTMDQSDLAKEYYDPSSWTKPNQVQGLDTYGLQCWNCRSTDHLLSKCKLPLHRDFDWPPPPTGQPCRQWQASPLVRANNQPVIASGNFQAWYPIMTPPGYTNRGYQPQAAVGRYATLRYGPM</sequence>
<evidence type="ECO:0000313" key="3">
    <source>
        <dbReference type="EMBL" id="EFP89310.1"/>
    </source>
</evidence>
<proteinExistence type="predicted"/>
<name>E3KYB9_PUCGT</name>
<feature type="compositionally biased region" description="Basic and acidic residues" evidence="1">
    <location>
        <begin position="54"/>
        <end position="64"/>
    </location>
</feature>
<dbReference type="AlphaFoldDB" id="E3KYB9"/>
<feature type="domain" description="C2H2-type" evidence="2">
    <location>
        <begin position="23"/>
        <end position="44"/>
    </location>
</feature>
<dbReference type="InParanoid" id="E3KYB9"/>
<reference key="1">
    <citation type="submission" date="2007-01" db="EMBL/GenBank/DDBJ databases">
        <title>The Genome Sequence of Puccinia graminis f. sp. tritici Strain CRL 75-36-700-3.</title>
        <authorList>
            <consortium name="The Broad Institute Genome Sequencing Platform"/>
            <person name="Birren B."/>
            <person name="Lander E."/>
            <person name="Galagan J."/>
            <person name="Nusbaum C."/>
            <person name="Devon K."/>
            <person name="Cuomo C."/>
            <person name="Jaffe D."/>
            <person name="Butler J."/>
            <person name="Alvarez P."/>
            <person name="Gnerre S."/>
            <person name="Grabherr M."/>
            <person name="Mauceli E."/>
            <person name="Brockman W."/>
            <person name="Young S."/>
            <person name="LaButti K."/>
            <person name="Sykes S."/>
            <person name="DeCaprio D."/>
            <person name="Crawford M."/>
            <person name="Koehrsen M."/>
            <person name="Engels R."/>
            <person name="Montgomery P."/>
            <person name="Pearson M."/>
            <person name="Howarth C."/>
            <person name="Larson L."/>
            <person name="White J."/>
            <person name="Zeng Q."/>
            <person name="Kodira C."/>
            <person name="Yandava C."/>
            <person name="Alvarado L."/>
            <person name="O'Leary S."/>
            <person name="Szabo L."/>
            <person name="Dean R."/>
            <person name="Schein J."/>
        </authorList>
    </citation>
    <scope>NUCLEOTIDE SEQUENCE</scope>
    <source>
        <strain>CRL 75-36-700-3</strain>
    </source>
</reference>
<dbReference type="HOGENOM" id="CLU_035345_0_0_1"/>
<dbReference type="OMA" id="WLEVPEM"/>
<keyword evidence="4" id="KW-1185">Reference proteome</keyword>
<dbReference type="OrthoDB" id="2514177at2759"/>
<dbReference type="RefSeq" id="XP_003333729.1">
    <property type="nucleotide sequence ID" value="XM_003333681.1"/>
</dbReference>
<gene>
    <name evidence="3" type="ORF">PGTG_15489</name>
</gene>
<dbReference type="GeneID" id="10547030"/>
<dbReference type="EMBL" id="DS178321">
    <property type="protein sequence ID" value="EFP89310.1"/>
    <property type="molecule type" value="Genomic_DNA"/>
</dbReference>